<dbReference type="UniPathway" id="UPA00659"/>
<evidence type="ECO:0000313" key="7">
    <source>
        <dbReference type="EMBL" id="ABW69035.1"/>
    </source>
</evidence>
<dbReference type="Pfam" id="PF00378">
    <property type="entry name" value="ECH_1"/>
    <property type="match status" value="1"/>
</dbReference>
<dbReference type="InterPro" id="IPR014748">
    <property type="entry name" value="Enoyl-CoA_hydra_C"/>
</dbReference>
<dbReference type="CDD" id="cd06558">
    <property type="entry name" value="crotonase-like"/>
    <property type="match status" value="1"/>
</dbReference>
<dbReference type="InterPro" id="IPR045002">
    <property type="entry name" value="Ech1-like"/>
</dbReference>
<comment type="similarity">
    <text evidence="2 6">Belongs to the enoyl-CoA hydratase/isomerase family.</text>
</comment>
<proteinExistence type="inferred from homology"/>
<dbReference type="InterPro" id="IPR018376">
    <property type="entry name" value="Enoyl-CoA_hyd/isom_CS"/>
</dbReference>
<dbReference type="GO" id="GO:0006635">
    <property type="term" value="P:fatty acid beta-oxidation"/>
    <property type="evidence" value="ECO:0007669"/>
    <property type="project" value="UniProtKB-UniPathway"/>
</dbReference>
<accession>A9A0B6</accession>
<keyword evidence="4" id="KW-0443">Lipid metabolism</keyword>
<keyword evidence="8" id="KW-1185">Reference proteome</keyword>
<name>A9A0B6_DESOH</name>
<dbReference type="PANTHER" id="PTHR43149">
    <property type="entry name" value="ENOYL-COA HYDRATASE"/>
    <property type="match status" value="1"/>
</dbReference>
<dbReference type="eggNOG" id="COG1024">
    <property type="taxonomic scope" value="Bacteria"/>
</dbReference>
<dbReference type="FunFam" id="1.10.12.10:FF:000004">
    <property type="entry name" value="Delta3,5-delta2,4-dienoyl-CoA isomerase"/>
    <property type="match status" value="1"/>
</dbReference>
<evidence type="ECO:0000256" key="6">
    <source>
        <dbReference type="RuleBase" id="RU003707"/>
    </source>
</evidence>
<dbReference type="NCBIfam" id="NF004794">
    <property type="entry name" value="PRK06142.1"/>
    <property type="match status" value="1"/>
</dbReference>
<dbReference type="GO" id="GO:0016853">
    <property type="term" value="F:isomerase activity"/>
    <property type="evidence" value="ECO:0007669"/>
    <property type="project" value="UniProtKB-KW"/>
</dbReference>
<dbReference type="STRING" id="96561.Dole_3232"/>
<reference evidence="7 8" key="1">
    <citation type="submission" date="2007-10" db="EMBL/GenBank/DDBJ databases">
        <title>Complete sequence of Desulfococcus oleovorans Hxd3.</title>
        <authorList>
            <consortium name="US DOE Joint Genome Institute"/>
            <person name="Copeland A."/>
            <person name="Lucas S."/>
            <person name="Lapidus A."/>
            <person name="Barry K."/>
            <person name="Glavina del Rio T."/>
            <person name="Dalin E."/>
            <person name="Tice H."/>
            <person name="Pitluck S."/>
            <person name="Kiss H."/>
            <person name="Brettin T."/>
            <person name="Bruce D."/>
            <person name="Detter J.C."/>
            <person name="Han C."/>
            <person name="Schmutz J."/>
            <person name="Larimer F."/>
            <person name="Land M."/>
            <person name="Hauser L."/>
            <person name="Kyrpides N."/>
            <person name="Kim E."/>
            <person name="Wawrik B."/>
            <person name="Richardson P."/>
        </authorList>
    </citation>
    <scope>NUCLEOTIDE SEQUENCE [LARGE SCALE GENOMIC DNA]</scope>
    <source>
        <strain evidence="8">DSM 6200 / JCM 39069 / Hxd3</strain>
    </source>
</reference>
<evidence type="ECO:0000313" key="8">
    <source>
        <dbReference type="Proteomes" id="UP000008561"/>
    </source>
</evidence>
<evidence type="ECO:0000256" key="2">
    <source>
        <dbReference type="ARBA" id="ARBA00005254"/>
    </source>
</evidence>
<dbReference type="SUPFAM" id="SSF52096">
    <property type="entry name" value="ClpP/crotonase"/>
    <property type="match status" value="1"/>
</dbReference>
<dbReference type="AlphaFoldDB" id="A9A0B6"/>
<dbReference type="Proteomes" id="UP000008561">
    <property type="component" value="Chromosome"/>
</dbReference>
<dbReference type="Gene3D" id="1.10.12.10">
    <property type="entry name" value="Lyase 2-enoyl-coa Hydratase, Chain A, domain 2"/>
    <property type="match status" value="1"/>
</dbReference>
<evidence type="ECO:0000256" key="3">
    <source>
        <dbReference type="ARBA" id="ARBA00022832"/>
    </source>
</evidence>
<dbReference type="KEGG" id="dol:Dole_3232"/>
<protein>
    <submittedName>
        <fullName evidence="7">Enoyl-CoA hydratase/isomerase</fullName>
    </submittedName>
</protein>
<gene>
    <name evidence="7" type="ordered locus">Dole_3232</name>
</gene>
<dbReference type="OrthoDB" id="5365311at2"/>
<dbReference type="InterPro" id="IPR029045">
    <property type="entry name" value="ClpP/crotonase-like_dom_sf"/>
</dbReference>
<sequence length="274" mass="29859">MTTDYTFYLVEKKPPVAWVYLNRPEKKNAMNPPAWEETVPIFEDLDGDDDIRCVVVAGKGEAFSAGIDLMAMAGEMPELADMHQRGGIKRSLLKKIYRLQDTMSCIEWCRKPVIAAIHGYCVGAGLDMATACDIRLCSQDAVFSLREAAVGFVADVGVLQRIPHIVGQGVTRELAYTAKNIDAARAKEVLLVNAVFKDREALFAGAQAMAEEISEKSPLAVQSSKDVLNYGIGKSVADGLTYVASMSANVIPSEDLYEAIAAFAEKRKPKFSGK</sequence>
<evidence type="ECO:0000256" key="5">
    <source>
        <dbReference type="ARBA" id="ARBA00023235"/>
    </source>
</evidence>
<evidence type="ECO:0000256" key="4">
    <source>
        <dbReference type="ARBA" id="ARBA00023098"/>
    </source>
</evidence>
<organism evidence="7 8">
    <name type="scientific">Desulfosudis oleivorans (strain DSM 6200 / JCM 39069 / Hxd3)</name>
    <name type="common">Desulfococcus oleovorans</name>
    <dbReference type="NCBI Taxonomy" id="96561"/>
    <lineage>
        <taxon>Bacteria</taxon>
        <taxon>Pseudomonadati</taxon>
        <taxon>Thermodesulfobacteriota</taxon>
        <taxon>Desulfobacteria</taxon>
        <taxon>Desulfobacterales</taxon>
        <taxon>Desulfosudaceae</taxon>
        <taxon>Desulfosudis</taxon>
    </lineage>
</organism>
<keyword evidence="3" id="KW-0276">Fatty acid metabolism</keyword>
<dbReference type="Gene3D" id="3.90.226.10">
    <property type="entry name" value="2-enoyl-CoA Hydratase, Chain A, domain 1"/>
    <property type="match status" value="1"/>
</dbReference>
<dbReference type="InterPro" id="IPR001753">
    <property type="entry name" value="Enoyl-CoA_hydra/iso"/>
</dbReference>
<dbReference type="HOGENOM" id="CLU_009834_7_0_7"/>
<keyword evidence="5 7" id="KW-0413">Isomerase</keyword>
<dbReference type="EMBL" id="CP000859">
    <property type="protein sequence ID" value="ABW69035.1"/>
    <property type="molecule type" value="Genomic_DNA"/>
</dbReference>
<evidence type="ECO:0000256" key="1">
    <source>
        <dbReference type="ARBA" id="ARBA00005005"/>
    </source>
</evidence>
<dbReference type="PROSITE" id="PS00166">
    <property type="entry name" value="ENOYL_COA_HYDRATASE"/>
    <property type="match status" value="1"/>
</dbReference>
<dbReference type="RefSeq" id="WP_012176645.1">
    <property type="nucleotide sequence ID" value="NC_009943.1"/>
</dbReference>
<comment type="pathway">
    <text evidence="1">Lipid metabolism; fatty acid beta-oxidation.</text>
</comment>